<accession>C3Y8V9</accession>
<sequence>MSFIHHSNPNLDKMVDAVVAEYKPTNPDDPMSILYQFTHTSGDSYFAAPTILVAESHTDAGSRVFLYENQYRPSIHPNKPDWVGCEHGDDLFMLWGFPFLEATRTVKAINYSKEDEEVTLEMMAYWANFARTGDPSDSTGGPTDSPSLPTWPQYTPDNPVYMKLDVVPTTEVGYKPEKMKLWNEVIPQIAAEKKDEL</sequence>
<dbReference type="eggNOG" id="KOG1516">
    <property type="taxonomic scope" value="Eukaryota"/>
</dbReference>
<dbReference type="Gene3D" id="3.40.50.1820">
    <property type="entry name" value="alpha/beta hydrolase"/>
    <property type="match status" value="1"/>
</dbReference>
<evidence type="ECO:0000256" key="3">
    <source>
        <dbReference type="SAM" id="MobiDB-lite"/>
    </source>
</evidence>
<dbReference type="SUPFAM" id="SSF53474">
    <property type="entry name" value="alpha/beta-Hydrolases"/>
    <property type="match status" value="1"/>
</dbReference>
<dbReference type="PANTHER" id="PTHR43142">
    <property type="entry name" value="CARBOXYLIC ESTER HYDROLASE"/>
    <property type="match status" value="1"/>
</dbReference>
<keyword evidence="2" id="KW-0378">Hydrolase</keyword>
<dbReference type="AlphaFoldDB" id="C3Y8V9"/>
<feature type="region of interest" description="Disordered" evidence="3">
    <location>
        <begin position="133"/>
        <end position="155"/>
    </location>
</feature>
<evidence type="ECO:0000256" key="2">
    <source>
        <dbReference type="ARBA" id="ARBA00022801"/>
    </source>
</evidence>
<dbReference type="GO" id="GO:0016787">
    <property type="term" value="F:hydrolase activity"/>
    <property type="evidence" value="ECO:0007669"/>
    <property type="project" value="UniProtKB-KW"/>
</dbReference>
<feature type="domain" description="Carboxylesterase type B" evidence="4">
    <location>
        <begin position="5"/>
        <end position="182"/>
    </location>
</feature>
<dbReference type="EMBL" id="GG666492">
    <property type="protein sequence ID" value="EEN63015.1"/>
    <property type="molecule type" value="Genomic_DNA"/>
</dbReference>
<evidence type="ECO:0000259" key="4">
    <source>
        <dbReference type="Pfam" id="PF00135"/>
    </source>
</evidence>
<comment type="similarity">
    <text evidence="1">Belongs to the type-B carboxylesterase/lipase family.</text>
</comment>
<dbReference type="InterPro" id="IPR029058">
    <property type="entry name" value="AB_hydrolase_fold"/>
</dbReference>
<protein>
    <recommendedName>
        <fullName evidence="4">Carboxylesterase type B domain-containing protein</fullName>
    </recommendedName>
</protein>
<proteinExistence type="inferred from homology"/>
<name>C3Y8V9_BRAFL</name>
<dbReference type="InterPro" id="IPR002018">
    <property type="entry name" value="CarbesteraseB"/>
</dbReference>
<evidence type="ECO:0000256" key="1">
    <source>
        <dbReference type="ARBA" id="ARBA00005964"/>
    </source>
</evidence>
<dbReference type="PANTHER" id="PTHR43142:SF1">
    <property type="entry name" value="CARBOXYLIC ESTER HYDROLASE"/>
    <property type="match status" value="1"/>
</dbReference>
<organism>
    <name type="scientific">Branchiostoma floridae</name>
    <name type="common">Florida lancelet</name>
    <name type="synonym">Amphioxus</name>
    <dbReference type="NCBI Taxonomy" id="7739"/>
    <lineage>
        <taxon>Eukaryota</taxon>
        <taxon>Metazoa</taxon>
        <taxon>Chordata</taxon>
        <taxon>Cephalochordata</taxon>
        <taxon>Leptocardii</taxon>
        <taxon>Amphioxiformes</taxon>
        <taxon>Branchiostomatidae</taxon>
        <taxon>Branchiostoma</taxon>
    </lineage>
</organism>
<evidence type="ECO:0000313" key="5">
    <source>
        <dbReference type="EMBL" id="EEN63015.1"/>
    </source>
</evidence>
<dbReference type="InParanoid" id="C3Y8V9"/>
<dbReference type="Pfam" id="PF00135">
    <property type="entry name" value="COesterase"/>
    <property type="match status" value="1"/>
</dbReference>
<reference evidence="5" key="1">
    <citation type="journal article" date="2008" name="Nature">
        <title>The amphioxus genome and the evolution of the chordate karyotype.</title>
        <authorList>
            <consortium name="US DOE Joint Genome Institute (JGI-PGF)"/>
            <person name="Putnam N.H."/>
            <person name="Butts T."/>
            <person name="Ferrier D.E.K."/>
            <person name="Furlong R.F."/>
            <person name="Hellsten U."/>
            <person name="Kawashima T."/>
            <person name="Robinson-Rechavi M."/>
            <person name="Shoguchi E."/>
            <person name="Terry A."/>
            <person name="Yu J.-K."/>
            <person name="Benito-Gutierrez E.L."/>
            <person name="Dubchak I."/>
            <person name="Garcia-Fernandez J."/>
            <person name="Gibson-Brown J.J."/>
            <person name="Grigoriev I.V."/>
            <person name="Horton A.C."/>
            <person name="de Jong P.J."/>
            <person name="Jurka J."/>
            <person name="Kapitonov V.V."/>
            <person name="Kohara Y."/>
            <person name="Kuroki Y."/>
            <person name="Lindquist E."/>
            <person name="Lucas S."/>
            <person name="Osoegawa K."/>
            <person name="Pennacchio L.A."/>
            <person name="Salamov A.A."/>
            <person name="Satou Y."/>
            <person name="Sauka-Spengler T."/>
            <person name="Schmutz J."/>
            <person name="Shin-I T."/>
            <person name="Toyoda A."/>
            <person name="Bronner-Fraser M."/>
            <person name="Fujiyama A."/>
            <person name="Holland L.Z."/>
            <person name="Holland P.W.H."/>
            <person name="Satoh N."/>
            <person name="Rokhsar D.S."/>
        </authorList>
    </citation>
    <scope>NUCLEOTIDE SEQUENCE [LARGE SCALE GENOMIC DNA]</scope>
    <source>
        <strain evidence="5">S238N-H82</strain>
        <tissue evidence="5">Testes</tissue>
    </source>
</reference>
<feature type="compositionally biased region" description="Polar residues" evidence="3">
    <location>
        <begin position="135"/>
        <end position="155"/>
    </location>
</feature>
<gene>
    <name evidence="5" type="ORF">BRAFLDRAFT_117596</name>
</gene>